<dbReference type="SUPFAM" id="SSF47413">
    <property type="entry name" value="lambda repressor-like DNA-binding domains"/>
    <property type="match status" value="1"/>
</dbReference>
<dbReference type="EMBL" id="CP014504">
    <property type="protein sequence ID" value="AMQ00920.1"/>
    <property type="molecule type" value="Genomic_DNA"/>
</dbReference>
<organism evidence="1 2">
    <name type="scientific">Pedobacter cryoconitis</name>
    <dbReference type="NCBI Taxonomy" id="188932"/>
    <lineage>
        <taxon>Bacteria</taxon>
        <taxon>Pseudomonadati</taxon>
        <taxon>Bacteroidota</taxon>
        <taxon>Sphingobacteriia</taxon>
        <taxon>Sphingobacteriales</taxon>
        <taxon>Sphingobacteriaceae</taxon>
        <taxon>Pedobacter</taxon>
    </lineage>
</organism>
<reference evidence="1 2" key="1">
    <citation type="submission" date="2016-03" db="EMBL/GenBank/DDBJ databases">
        <title>Complete genome sequence of Pedobacter cryoconitis PAMC 27485.</title>
        <authorList>
            <person name="Lee J."/>
            <person name="Kim O.-S."/>
        </authorList>
    </citation>
    <scope>NUCLEOTIDE SEQUENCE [LARGE SCALE GENOMIC DNA]</scope>
    <source>
        <strain evidence="1 2">PAMC 27485</strain>
    </source>
</reference>
<protein>
    <recommendedName>
        <fullName evidence="3">Helix-turn-helix protein</fullName>
    </recommendedName>
</protein>
<keyword evidence="2" id="KW-1185">Reference proteome</keyword>
<evidence type="ECO:0000313" key="2">
    <source>
        <dbReference type="Proteomes" id="UP000071561"/>
    </source>
</evidence>
<dbReference type="AlphaFoldDB" id="A0A127VI11"/>
<dbReference type="OrthoDB" id="677191at2"/>
<evidence type="ECO:0000313" key="1">
    <source>
        <dbReference type="EMBL" id="AMQ00920.1"/>
    </source>
</evidence>
<name>A0A127VI11_9SPHI</name>
<dbReference type="PATRIC" id="fig|188932.3.peg.4225"/>
<dbReference type="GO" id="GO:0003677">
    <property type="term" value="F:DNA binding"/>
    <property type="evidence" value="ECO:0007669"/>
    <property type="project" value="InterPro"/>
</dbReference>
<dbReference type="InterPro" id="IPR010982">
    <property type="entry name" value="Lambda_DNA-bd_dom_sf"/>
</dbReference>
<dbReference type="Proteomes" id="UP000071561">
    <property type="component" value="Chromosome"/>
</dbReference>
<evidence type="ECO:0008006" key="3">
    <source>
        <dbReference type="Google" id="ProtNLM"/>
    </source>
</evidence>
<accession>A0A127VI11</accession>
<proteinExistence type="predicted"/>
<dbReference type="KEGG" id="pcm:AY601_4069"/>
<dbReference type="RefSeq" id="WP_068404439.1">
    <property type="nucleotide sequence ID" value="NZ_CP014504.1"/>
</dbReference>
<sequence>MGVIKNVHKLELHYSPEEIAKLEAGAAMHLKYSNITFKIVSIVPGITIRVVQEKSLSGNYADRKTLIERTKELFSTVTGNLHIVVHAVPFEEPIVDIADPAWVAAEMLRTGVKIKDLVKETGIDKTNLSAWINGTRPMSQPVKAMFYYYFTR</sequence>
<gene>
    <name evidence="1" type="ORF">AY601_4069</name>
</gene>